<keyword evidence="3" id="KW-1185">Reference proteome</keyword>
<sequence precursor="true">MIDLFRDYWWLVFPMGFMAMGTFRAYLRYRTQREVVRALRDLAEKGREAPAALVGQLER</sequence>
<reference evidence="2 3" key="1">
    <citation type="journal article" date="2013" name="Genome Announc.">
        <title>Draft Genome Sequence for Caulobacter sp. Strain OR37, a Bacterium Tolerant to Heavy Metals.</title>
        <authorList>
            <person name="Utturkar S.M."/>
            <person name="Bollmann A."/>
            <person name="Brzoska R.M."/>
            <person name="Klingeman D.M."/>
            <person name="Epstein S.E."/>
            <person name="Palumbo A.V."/>
            <person name="Brown S.D."/>
        </authorList>
    </citation>
    <scope>NUCLEOTIDE SEQUENCE [LARGE SCALE GENOMIC DNA]</scope>
    <source>
        <strain evidence="2 3">OR37</strain>
    </source>
</reference>
<dbReference type="RefSeq" id="WP_004615059.1">
    <property type="nucleotide sequence ID" value="NZ_APMP01000001.1"/>
</dbReference>
<name>R0D4L5_CAUVI</name>
<keyword evidence="1" id="KW-0472">Membrane</keyword>
<accession>R0D4L5</accession>
<dbReference type="PATRIC" id="fig|1292034.3.peg.38"/>
<dbReference type="Proteomes" id="UP000013063">
    <property type="component" value="Unassembled WGS sequence"/>
</dbReference>
<gene>
    <name evidence="2" type="ORF">OR37_00037</name>
</gene>
<evidence type="ECO:0000313" key="2">
    <source>
        <dbReference type="EMBL" id="ENZ83536.1"/>
    </source>
</evidence>
<dbReference type="AlphaFoldDB" id="R0D4L5"/>
<proteinExistence type="predicted"/>
<dbReference type="EMBL" id="APMP01000001">
    <property type="protein sequence ID" value="ENZ83536.1"/>
    <property type="molecule type" value="Genomic_DNA"/>
</dbReference>
<keyword evidence="1" id="KW-1133">Transmembrane helix</keyword>
<evidence type="ECO:0000256" key="1">
    <source>
        <dbReference type="SAM" id="Phobius"/>
    </source>
</evidence>
<dbReference type="STRING" id="1292034.OR37_00037"/>
<comment type="caution">
    <text evidence="2">The sequence shown here is derived from an EMBL/GenBank/DDBJ whole genome shotgun (WGS) entry which is preliminary data.</text>
</comment>
<protein>
    <submittedName>
        <fullName evidence="2">Uncharacterized protein</fullName>
    </submittedName>
</protein>
<dbReference type="OrthoDB" id="7632355at2"/>
<keyword evidence="1" id="KW-0812">Transmembrane</keyword>
<organism evidence="2 3">
    <name type="scientific">Caulobacter vibrioides OR37</name>
    <dbReference type="NCBI Taxonomy" id="1292034"/>
    <lineage>
        <taxon>Bacteria</taxon>
        <taxon>Pseudomonadati</taxon>
        <taxon>Pseudomonadota</taxon>
        <taxon>Alphaproteobacteria</taxon>
        <taxon>Caulobacterales</taxon>
        <taxon>Caulobacteraceae</taxon>
        <taxon>Caulobacter</taxon>
    </lineage>
</organism>
<feature type="transmembrane region" description="Helical" evidence="1">
    <location>
        <begin position="6"/>
        <end position="27"/>
    </location>
</feature>
<evidence type="ECO:0000313" key="3">
    <source>
        <dbReference type="Proteomes" id="UP000013063"/>
    </source>
</evidence>